<accession>A0A834WP58</accession>
<proteinExistence type="predicted"/>
<comment type="caution">
    <text evidence="1">The sequence shown here is derived from an EMBL/GenBank/DDBJ whole genome shotgun (WGS) entry which is preliminary data.</text>
</comment>
<protein>
    <submittedName>
        <fullName evidence="1">Uncharacterized protein</fullName>
    </submittedName>
</protein>
<gene>
    <name evidence="1" type="ORF">G2W53_011855</name>
</gene>
<dbReference type="Proteomes" id="UP000634136">
    <property type="component" value="Unassembled WGS sequence"/>
</dbReference>
<evidence type="ECO:0000313" key="2">
    <source>
        <dbReference type="Proteomes" id="UP000634136"/>
    </source>
</evidence>
<keyword evidence="2" id="KW-1185">Reference proteome</keyword>
<dbReference type="EMBL" id="JAAIUW010000005">
    <property type="protein sequence ID" value="KAF7829522.1"/>
    <property type="molecule type" value="Genomic_DNA"/>
</dbReference>
<reference evidence="1" key="1">
    <citation type="submission" date="2020-09" db="EMBL/GenBank/DDBJ databases">
        <title>Genome-Enabled Discovery of Anthraquinone Biosynthesis in Senna tora.</title>
        <authorList>
            <person name="Kang S.-H."/>
            <person name="Pandey R.P."/>
            <person name="Lee C.-M."/>
            <person name="Sim J.-S."/>
            <person name="Jeong J.-T."/>
            <person name="Choi B.-S."/>
            <person name="Jung M."/>
            <person name="Ginzburg D."/>
            <person name="Zhao K."/>
            <person name="Won S.Y."/>
            <person name="Oh T.-J."/>
            <person name="Yu Y."/>
            <person name="Kim N.-H."/>
            <person name="Lee O.R."/>
            <person name="Lee T.-H."/>
            <person name="Bashyal P."/>
            <person name="Kim T.-S."/>
            <person name="Lee W.-H."/>
            <person name="Kawkins C."/>
            <person name="Kim C.-K."/>
            <person name="Kim J.S."/>
            <person name="Ahn B.O."/>
            <person name="Rhee S.Y."/>
            <person name="Sohng J.K."/>
        </authorList>
    </citation>
    <scope>NUCLEOTIDE SEQUENCE</scope>
    <source>
        <tissue evidence="1">Leaf</tissue>
    </source>
</reference>
<organism evidence="1 2">
    <name type="scientific">Senna tora</name>
    <dbReference type="NCBI Taxonomy" id="362788"/>
    <lineage>
        <taxon>Eukaryota</taxon>
        <taxon>Viridiplantae</taxon>
        <taxon>Streptophyta</taxon>
        <taxon>Embryophyta</taxon>
        <taxon>Tracheophyta</taxon>
        <taxon>Spermatophyta</taxon>
        <taxon>Magnoliopsida</taxon>
        <taxon>eudicotyledons</taxon>
        <taxon>Gunneridae</taxon>
        <taxon>Pentapetalae</taxon>
        <taxon>rosids</taxon>
        <taxon>fabids</taxon>
        <taxon>Fabales</taxon>
        <taxon>Fabaceae</taxon>
        <taxon>Caesalpinioideae</taxon>
        <taxon>Cassia clade</taxon>
        <taxon>Senna</taxon>
    </lineage>
</organism>
<name>A0A834WP58_9FABA</name>
<sequence length="116" mass="13007">MQRAIWSLKKWRNRNRVPVKKEEIPSFACCRKAGVALGVMVGSQSRFFNLTEISRQSENSCGSKVVSNSWWVGVYIKVSEDTKVAVIGTLGAGSHQRVHGVIRECTMSSSSKQYQR</sequence>
<evidence type="ECO:0000313" key="1">
    <source>
        <dbReference type="EMBL" id="KAF7829522.1"/>
    </source>
</evidence>
<dbReference type="AlphaFoldDB" id="A0A834WP58"/>